<evidence type="ECO:0008006" key="3">
    <source>
        <dbReference type="Google" id="ProtNLM"/>
    </source>
</evidence>
<reference evidence="1" key="2">
    <citation type="submission" date="2020-09" db="EMBL/GenBank/DDBJ databases">
        <authorList>
            <person name="Sun Q."/>
            <person name="Zhou Y."/>
        </authorList>
    </citation>
    <scope>NUCLEOTIDE SEQUENCE</scope>
    <source>
        <strain evidence="1">CGMCC 1.15533</strain>
    </source>
</reference>
<gene>
    <name evidence="1" type="ORF">GCM10011510_08190</name>
</gene>
<evidence type="ECO:0000313" key="2">
    <source>
        <dbReference type="Proteomes" id="UP000660801"/>
    </source>
</evidence>
<evidence type="ECO:0000313" key="1">
    <source>
        <dbReference type="EMBL" id="GGE29259.1"/>
    </source>
</evidence>
<comment type="caution">
    <text evidence="1">The sequence shown here is derived from an EMBL/GenBank/DDBJ whole genome shotgun (WGS) entry which is preliminary data.</text>
</comment>
<dbReference type="OrthoDB" id="2960905at2"/>
<organism evidence="1 2">
    <name type="scientific">Streptococcus himalayensis</name>
    <dbReference type="NCBI Taxonomy" id="1888195"/>
    <lineage>
        <taxon>Bacteria</taxon>
        <taxon>Bacillati</taxon>
        <taxon>Bacillota</taxon>
        <taxon>Bacilli</taxon>
        <taxon>Lactobacillales</taxon>
        <taxon>Streptococcaceae</taxon>
        <taxon>Streptococcus</taxon>
    </lineage>
</organism>
<dbReference type="AlphaFoldDB" id="A0A917A5V0"/>
<dbReference type="InterPro" id="IPR012505">
    <property type="entry name" value="YbbR"/>
</dbReference>
<dbReference type="PANTHER" id="PTHR37804:SF1">
    <property type="entry name" value="CDAA REGULATORY PROTEIN CDAR"/>
    <property type="match status" value="1"/>
</dbReference>
<dbReference type="Gene3D" id="2.170.120.30">
    <property type="match status" value="1"/>
</dbReference>
<dbReference type="Pfam" id="PF07949">
    <property type="entry name" value="YbbR"/>
    <property type="match status" value="1"/>
</dbReference>
<protein>
    <recommendedName>
        <fullName evidence="3">YbbR-like protein</fullName>
    </recommendedName>
</protein>
<keyword evidence="2" id="KW-1185">Reference proteome</keyword>
<name>A0A917A5V0_9STRE</name>
<dbReference type="Proteomes" id="UP000660801">
    <property type="component" value="Unassembled WGS sequence"/>
</dbReference>
<accession>A0A917A5V0</accession>
<dbReference type="PANTHER" id="PTHR37804">
    <property type="entry name" value="CDAA REGULATORY PROTEIN CDAR"/>
    <property type="match status" value="1"/>
</dbReference>
<dbReference type="Gene3D" id="2.170.120.40">
    <property type="entry name" value="YbbR-like domain"/>
    <property type="match status" value="1"/>
</dbReference>
<reference evidence="1" key="1">
    <citation type="journal article" date="2014" name="Int. J. Syst. Evol. Microbiol.">
        <title>Complete genome sequence of Corynebacterium casei LMG S-19264T (=DSM 44701T), isolated from a smear-ripened cheese.</title>
        <authorList>
            <consortium name="US DOE Joint Genome Institute (JGI-PGF)"/>
            <person name="Walter F."/>
            <person name="Albersmeier A."/>
            <person name="Kalinowski J."/>
            <person name="Ruckert C."/>
        </authorList>
    </citation>
    <scope>NUCLEOTIDE SEQUENCE</scope>
    <source>
        <strain evidence="1">CGMCC 1.15533</strain>
    </source>
</reference>
<proteinExistence type="predicted"/>
<dbReference type="InterPro" id="IPR053154">
    <property type="entry name" value="c-di-AMP_regulator"/>
</dbReference>
<dbReference type="RefSeq" id="WP_068993917.1">
    <property type="nucleotide sequence ID" value="NZ_BMJN01000010.1"/>
</dbReference>
<dbReference type="EMBL" id="BMJN01000010">
    <property type="protein sequence ID" value="GGE29259.1"/>
    <property type="molecule type" value="Genomic_DNA"/>
</dbReference>
<sequence length="249" mass="26995">MKAKKIWYIISSLFFALVLFIYASSSNYQNNTNARQTKSETYTNTLPNVPIETRYDSDEYFVSGLSTDVSVVLTGSNRLTLASEMQESTRRFKVVADLSGKGDGTIEVPLKIENLPSGLTATLNPDKISVRIGKKASKTVKVKFSYEPTQVASGILIDSISLGEKEVVVTSDEATLERIDHVEALLPVNEVISGNYSATLSLQAVDENREILSSVVTPLETTVKVTVKTISSSSSSSSDFSTTSSSSSH</sequence>